<organism evidence="2 3">
    <name type="scientific">Streptococcus sanguinis</name>
    <dbReference type="NCBI Taxonomy" id="1305"/>
    <lineage>
        <taxon>Bacteria</taxon>
        <taxon>Bacillati</taxon>
        <taxon>Bacillota</taxon>
        <taxon>Bacilli</taxon>
        <taxon>Lactobacillales</taxon>
        <taxon>Streptococcaceae</taxon>
        <taxon>Streptococcus</taxon>
    </lineage>
</organism>
<evidence type="ECO:0000259" key="1">
    <source>
        <dbReference type="Pfam" id="PF13468"/>
    </source>
</evidence>
<feature type="domain" description="Glyoxalase-like" evidence="1">
    <location>
        <begin position="5"/>
        <end position="96"/>
    </location>
</feature>
<gene>
    <name evidence="2" type="ORF">FFV08_05570</name>
</gene>
<dbReference type="Gene3D" id="3.10.180.10">
    <property type="entry name" value="2,3-Dihydroxybiphenyl 1,2-Dioxygenase, domain 1"/>
    <property type="match status" value="1"/>
</dbReference>
<sequence length="102" mass="11955">MRSGHLIYKVKKLQEAVKEWEAKGFVVEYGRREKPNNALIYFSQGPYIELLENTGIPVIAKIITKLFGRPRNLERFFYWDECVEGWQGLCIEKDSSSKESPR</sequence>
<dbReference type="Proteomes" id="UP000509410">
    <property type="component" value="Chromosome"/>
</dbReference>
<dbReference type="Pfam" id="PF13468">
    <property type="entry name" value="Glyoxalase_3"/>
    <property type="match status" value="1"/>
</dbReference>
<dbReference type="EMBL" id="CP040556">
    <property type="protein sequence ID" value="QLB52148.1"/>
    <property type="molecule type" value="Genomic_DNA"/>
</dbReference>
<reference evidence="2 3" key="1">
    <citation type="submission" date="2019-05" db="EMBL/GenBank/DDBJ databases">
        <title>The organization of the Streptococcus sanguinis genomes.</title>
        <authorList>
            <person name="Wu C.H."/>
            <person name="Chen Y.Y.M."/>
            <person name="Wang H.Y."/>
        </authorList>
    </citation>
    <scope>NUCLEOTIDE SEQUENCE [LARGE SCALE GENOMIC DNA]</scope>
    <source>
        <strain evidence="2 3">CGMH010</strain>
    </source>
</reference>
<dbReference type="InterPro" id="IPR029068">
    <property type="entry name" value="Glyas_Bleomycin-R_OHBP_Dase"/>
</dbReference>
<protein>
    <submittedName>
        <fullName evidence="2">VOC family protein</fullName>
    </submittedName>
</protein>
<evidence type="ECO:0000313" key="3">
    <source>
        <dbReference type="Proteomes" id="UP000509410"/>
    </source>
</evidence>
<name>A0A7H8V7H3_STRSA</name>
<dbReference type="AlphaFoldDB" id="A0A7H8V7H3"/>
<evidence type="ECO:0000313" key="2">
    <source>
        <dbReference type="EMBL" id="QLB52148.1"/>
    </source>
</evidence>
<accession>A0A7H8V7H3</accession>
<proteinExistence type="predicted"/>
<dbReference type="InterPro" id="IPR025870">
    <property type="entry name" value="Glyoxalase-like_dom"/>
</dbReference>